<reference evidence="10 11" key="1">
    <citation type="journal article" date="2013" name="Curr. Biol.">
        <title>The Genome of the Foraminiferan Reticulomyxa filosa.</title>
        <authorList>
            <person name="Glockner G."/>
            <person name="Hulsmann N."/>
            <person name="Schleicher M."/>
            <person name="Noegel A.A."/>
            <person name="Eichinger L."/>
            <person name="Gallinger C."/>
            <person name="Pawlowski J."/>
            <person name="Sierra R."/>
            <person name="Euteneuer U."/>
            <person name="Pillet L."/>
            <person name="Moustafa A."/>
            <person name="Platzer M."/>
            <person name="Groth M."/>
            <person name="Szafranski K."/>
            <person name="Schliwa M."/>
        </authorList>
    </citation>
    <scope>NUCLEOTIDE SEQUENCE [LARGE SCALE GENOMIC DNA]</scope>
</reference>
<evidence type="ECO:0000313" key="10">
    <source>
        <dbReference type="EMBL" id="ETN98441.1"/>
    </source>
</evidence>
<evidence type="ECO:0000256" key="8">
    <source>
        <dbReference type="ARBA" id="ARBA00023235"/>
    </source>
</evidence>
<dbReference type="EC" id="5.6.2.2" evidence="3"/>
<dbReference type="InterPro" id="IPR050634">
    <property type="entry name" value="DNA_Topoisomerase_II"/>
</dbReference>
<keyword evidence="7" id="KW-0238">DNA-binding</keyword>
<evidence type="ECO:0000256" key="7">
    <source>
        <dbReference type="ARBA" id="ARBA00023125"/>
    </source>
</evidence>
<evidence type="ECO:0000256" key="6">
    <source>
        <dbReference type="ARBA" id="ARBA00023029"/>
    </source>
</evidence>
<name>X6LBE7_RETFI</name>
<comment type="caution">
    <text evidence="10">The sequence shown here is derived from an EMBL/GenBank/DDBJ whole genome shotgun (WGS) entry which is preliminary data.</text>
</comment>
<keyword evidence="11" id="KW-1185">Reference proteome</keyword>
<dbReference type="InterPro" id="IPR013760">
    <property type="entry name" value="Topo_IIA-like_dom_sf"/>
</dbReference>
<feature type="region of interest" description="Disordered" evidence="9">
    <location>
        <begin position="120"/>
        <end position="145"/>
    </location>
</feature>
<evidence type="ECO:0000256" key="5">
    <source>
        <dbReference type="ARBA" id="ARBA00022840"/>
    </source>
</evidence>
<feature type="region of interest" description="Disordered" evidence="9">
    <location>
        <begin position="1"/>
        <end position="54"/>
    </location>
</feature>
<dbReference type="GO" id="GO:0003677">
    <property type="term" value="F:DNA binding"/>
    <property type="evidence" value="ECO:0007669"/>
    <property type="project" value="UniProtKB-KW"/>
</dbReference>
<evidence type="ECO:0000256" key="1">
    <source>
        <dbReference type="ARBA" id="ARBA00000185"/>
    </source>
</evidence>
<dbReference type="PANTHER" id="PTHR10169:SF38">
    <property type="entry name" value="DNA TOPOISOMERASE 2"/>
    <property type="match status" value="1"/>
</dbReference>
<sequence>DNDNDNDNDNVNDEEERDIEEEEEQEEEEEEESKSKLKSKSKSTSTSNNSHIGKGFDYLLKLPMDTLSQETIEKLLEKEKQQKKELETLENTPINELWLRDLQALEDALDKFENEYNQELETARKQARNANATEEKEKKKEKEEEKKQIQIYLNLIPILHSISKILNKNL</sequence>
<gene>
    <name evidence="10" type="ORF">RFI_39060</name>
</gene>
<evidence type="ECO:0000256" key="2">
    <source>
        <dbReference type="ARBA" id="ARBA00001946"/>
    </source>
</evidence>
<keyword evidence="6" id="KW-0799">Topoisomerase</keyword>
<evidence type="ECO:0000256" key="9">
    <source>
        <dbReference type="SAM" id="MobiDB-lite"/>
    </source>
</evidence>
<dbReference type="Proteomes" id="UP000023152">
    <property type="component" value="Unassembled WGS sequence"/>
</dbReference>
<protein>
    <recommendedName>
        <fullName evidence="3">DNA topoisomerase (ATP-hydrolyzing)</fullName>
        <ecNumber evidence="3">5.6.2.2</ecNumber>
    </recommendedName>
</protein>
<evidence type="ECO:0000256" key="3">
    <source>
        <dbReference type="ARBA" id="ARBA00012895"/>
    </source>
</evidence>
<organism evidence="10 11">
    <name type="scientific">Reticulomyxa filosa</name>
    <dbReference type="NCBI Taxonomy" id="46433"/>
    <lineage>
        <taxon>Eukaryota</taxon>
        <taxon>Sar</taxon>
        <taxon>Rhizaria</taxon>
        <taxon>Retaria</taxon>
        <taxon>Foraminifera</taxon>
        <taxon>Monothalamids</taxon>
        <taxon>Reticulomyxidae</taxon>
        <taxon>Reticulomyxa</taxon>
    </lineage>
</organism>
<dbReference type="PANTHER" id="PTHR10169">
    <property type="entry name" value="DNA TOPOISOMERASE/GYRASE"/>
    <property type="match status" value="1"/>
</dbReference>
<comment type="cofactor">
    <cofactor evidence="2">
        <name>Mg(2+)</name>
        <dbReference type="ChEBI" id="CHEBI:18420"/>
    </cofactor>
</comment>
<dbReference type="InterPro" id="IPR013757">
    <property type="entry name" value="Topo_IIA_A_a_sf"/>
</dbReference>
<dbReference type="Gene3D" id="1.10.268.10">
    <property type="entry name" value="Topoisomerase, domain 3"/>
    <property type="match status" value="1"/>
</dbReference>
<dbReference type="GO" id="GO:0005634">
    <property type="term" value="C:nucleus"/>
    <property type="evidence" value="ECO:0007669"/>
    <property type="project" value="TreeGrafter"/>
</dbReference>
<dbReference type="SUPFAM" id="SSF56719">
    <property type="entry name" value="Type II DNA topoisomerase"/>
    <property type="match status" value="1"/>
</dbReference>
<proteinExistence type="predicted"/>
<dbReference type="GO" id="GO:0005524">
    <property type="term" value="F:ATP binding"/>
    <property type="evidence" value="ECO:0007669"/>
    <property type="project" value="UniProtKB-KW"/>
</dbReference>
<feature type="compositionally biased region" description="Acidic residues" evidence="9">
    <location>
        <begin position="1"/>
        <end position="32"/>
    </location>
</feature>
<keyword evidence="4" id="KW-0547">Nucleotide-binding</keyword>
<keyword evidence="5" id="KW-0067">ATP-binding</keyword>
<feature type="non-terminal residue" evidence="10">
    <location>
        <position position="1"/>
    </location>
</feature>
<feature type="compositionally biased region" description="Basic and acidic residues" evidence="9">
    <location>
        <begin position="133"/>
        <end position="145"/>
    </location>
</feature>
<dbReference type="GO" id="GO:0000819">
    <property type="term" value="P:sister chromatid segregation"/>
    <property type="evidence" value="ECO:0007669"/>
    <property type="project" value="TreeGrafter"/>
</dbReference>
<dbReference type="AlphaFoldDB" id="X6LBE7"/>
<evidence type="ECO:0000313" key="11">
    <source>
        <dbReference type="Proteomes" id="UP000023152"/>
    </source>
</evidence>
<dbReference type="GO" id="GO:0003918">
    <property type="term" value="F:DNA topoisomerase type II (double strand cut, ATP-hydrolyzing) activity"/>
    <property type="evidence" value="ECO:0007669"/>
    <property type="project" value="UniProtKB-EC"/>
</dbReference>
<comment type="catalytic activity">
    <reaction evidence="1">
        <text>ATP-dependent breakage, passage and rejoining of double-stranded DNA.</text>
        <dbReference type="EC" id="5.6.2.2"/>
    </reaction>
</comment>
<keyword evidence="8" id="KW-0413">Isomerase</keyword>
<evidence type="ECO:0000256" key="4">
    <source>
        <dbReference type="ARBA" id="ARBA00022741"/>
    </source>
</evidence>
<dbReference type="GO" id="GO:0000712">
    <property type="term" value="P:resolution of meiotic recombination intermediates"/>
    <property type="evidence" value="ECO:0007669"/>
    <property type="project" value="TreeGrafter"/>
</dbReference>
<dbReference type="EMBL" id="ASPP01046700">
    <property type="protein sequence ID" value="ETN98441.1"/>
    <property type="molecule type" value="Genomic_DNA"/>
</dbReference>
<accession>X6LBE7</accession>